<evidence type="ECO:0000313" key="2">
    <source>
        <dbReference type="Proteomes" id="UP000289738"/>
    </source>
</evidence>
<accession>A0A445BE20</accession>
<organism evidence="1 2">
    <name type="scientific">Arachis hypogaea</name>
    <name type="common">Peanut</name>
    <dbReference type="NCBI Taxonomy" id="3818"/>
    <lineage>
        <taxon>Eukaryota</taxon>
        <taxon>Viridiplantae</taxon>
        <taxon>Streptophyta</taxon>
        <taxon>Embryophyta</taxon>
        <taxon>Tracheophyta</taxon>
        <taxon>Spermatophyta</taxon>
        <taxon>Magnoliopsida</taxon>
        <taxon>eudicotyledons</taxon>
        <taxon>Gunneridae</taxon>
        <taxon>Pentapetalae</taxon>
        <taxon>rosids</taxon>
        <taxon>fabids</taxon>
        <taxon>Fabales</taxon>
        <taxon>Fabaceae</taxon>
        <taxon>Papilionoideae</taxon>
        <taxon>50 kb inversion clade</taxon>
        <taxon>dalbergioids sensu lato</taxon>
        <taxon>Dalbergieae</taxon>
        <taxon>Pterocarpus clade</taxon>
        <taxon>Arachis</taxon>
    </lineage>
</organism>
<reference evidence="1 2" key="1">
    <citation type="submission" date="2019-01" db="EMBL/GenBank/DDBJ databases">
        <title>Sequencing of cultivated peanut Arachis hypogaea provides insights into genome evolution and oil improvement.</title>
        <authorList>
            <person name="Chen X."/>
        </authorList>
    </citation>
    <scope>NUCLEOTIDE SEQUENCE [LARGE SCALE GENOMIC DNA]</scope>
    <source>
        <strain evidence="2">cv. Fuhuasheng</strain>
        <tissue evidence="1">Leaves</tissue>
    </source>
</reference>
<evidence type="ECO:0000313" key="1">
    <source>
        <dbReference type="EMBL" id="RYR36933.1"/>
    </source>
</evidence>
<protein>
    <recommendedName>
        <fullName evidence="3">Aminotransferase-like plant mobile domain-containing protein</fullName>
    </recommendedName>
</protein>
<dbReference type="Proteomes" id="UP000289738">
    <property type="component" value="Chromosome A09"/>
</dbReference>
<sequence length="99" mass="11292">MGDNPYRLYRLDGVAHIAGVINEEKFAMNCSWFQEIFGGLPEGADEPTIRGWLPYVDRLEDMRGYNWGSTALSWLYRCMCCVANRHVVKLAGPLQLLHS</sequence>
<name>A0A445BE20_ARAHY</name>
<keyword evidence="2" id="KW-1185">Reference proteome</keyword>
<dbReference type="AlphaFoldDB" id="A0A445BE20"/>
<dbReference type="EMBL" id="SDMP01000009">
    <property type="protein sequence ID" value="RYR36933.1"/>
    <property type="molecule type" value="Genomic_DNA"/>
</dbReference>
<proteinExistence type="predicted"/>
<gene>
    <name evidence="1" type="ORF">Ahy_A09g041882</name>
</gene>
<evidence type="ECO:0008006" key="3">
    <source>
        <dbReference type="Google" id="ProtNLM"/>
    </source>
</evidence>
<comment type="caution">
    <text evidence="1">The sequence shown here is derived from an EMBL/GenBank/DDBJ whole genome shotgun (WGS) entry which is preliminary data.</text>
</comment>